<dbReference type="PANTHER" id="PTHR46033">
    <property type="entry name" value="PROTEIN MAIN-LIKE 2"/>
    <property type="match status" value="1"/>
</dbReference>
<feature type="compositionally biased region" description="Acidic residues" evidence="1">
    <location>
        <begin position="109"/>
        <end position="147"/>
    </location>
</feature>
<feature type="region of interest" description="Disordered" evidence="1">
    <location>
        <begin position="66"/>
        <end position="85"/>
    </location>
</feature>
<reference evidence="3 4" key="1">
    <citation type="submission" date="2019-01" db="EMBL/GenBank/DDBJ databases">
        <title>Sequencing of cultivated peanut Arachis hypogaea provides insights into genome evolution and oil improvement.</title>
        <authorList>
            <person name="Chen X."/>
        </authorList>
    </citation>
    <scope>NUCLEOTIDE SEQUENCE [LARGE SCALE GENOMIC DNA]</scope>
    <source>
        <strain evidence="4">cv. Fuhuasheng</strain>
        <tissue evidence="3">Leaves</tissue>
    </source>
</reference>
<organism evidence="3 4">
    <name type="scientific">Arachis hypogaea</name>
    <name type="common">Peanut</name>
    <dbReference type="NCBI Taxonomy" id="3818"/>
    <lineage>
        <taxon>Eukaryota</taxon>
        <taxon>Viridiplantae</taxon>
        <taxon>Streptophyta</taxon>
        <taxon>Embryophyta</taxon>
        <taxon>Tracheophyta</taxon>
        <taxon>Spermatophyta</taxon>
        <taxon>Magnoliopsida</taxon>
        <taxon>eudicotyledons</taxon>
        <taxon>Gunneridae</taxon>
        <taxon>Pentapetalae</taxon>
        <taxon>rosids</taxon>
        <taxon>fabids</taxon>
        <taxon>Fabales</taxon>
        <taxon>Fabaceae</taxon>
        <taxon>Papilionoideae</taxon>
        <taxon>50 kb inversion clade</taxon>
        <taxon>dalbergioids sensu lato</taxon>
        <taxon>Dalbergieae</taxon>
        <taxon>Pterocarpus clade</taxon>
        <taxon>Arachis</taxon>
    </lineage>
</organism>
<name>A0A444WNT2_ARAHY</name>
<evidence type="ECO:0000259" key="2">
    <source>
        <dbReference type="Pfam" id="PF10536"/>
    </source>
</evidence>
<dbReference type="Proteomes" id="UP000289738">
    <property type="component" value="Unassembled WGS sequence"/>
</dbReference>
<comment type="caution">
    <text evidence="3">The sequence shown here is derived from an EMBL/GenBank/DDBJ whole genome shotgun (WGS) entry which is preliminary data.</text>
</comment>
<feature type="compositionally biased region" description="Low complexity" evidence="1">
    <location>
        <begin position="66"/>
        <end position="77"/>
    </location>
</feature>
<dbReference type="AlphaFoldDB" id="A0A444WNT2"/>
<dbReference type="Pfam" id="PF10536">
    <property type="entry name" value="PMD"/>
    <property type="match status" value="1"/>
</dbReference>
<dbReference type="PANTHER" id="PTHR46033:SF8">
    <property type="entry name" value="PROTEIN MAINTENANCE OF MERISTEMS-LIKE"/>
    <property type="match status" value="1"/>
</dbReference>
<evidence type="ECO:0000313" key="3">
    <source>
        <dbReference type="EMBL" id="RYQ79177.1"/>
    </source>
</evidence>
<feature type="region of interest" description="Disordered" evidence="1">
    <location>
        <begin position="617"/>
        <end position="663"/>
    </location>
</feature>
<sequence>MCLKHSLPHHTQYISSIGLESGDGASFSQLLGFMAAEVGQSQYGHQPDIMAGRYSLDVMHPYHTSSVSTGGLVSSDSSRSDGGRGILNSQKSCCVSMGLIEENARTGDLETDEYLVDTPDDEDNDEEEDELMDEDEESNNDASGDGDGEVRTLAETGKGYNFRVDPPRRSANRYTPSMFKRISKKCKDLVDDIKWARRKKVKDVNRPELHIANYLDHPNYGSRMLQCDHYMPSDRYNLIVEGFLQDTGFNYVSQIGVVQCQAALVNALIERWRPETHSFHFPVGECAVTLEDVALIYGLPTNGLPVTGPTLSSYEVLEAECLDQFGVAPRQTDCRESFIKLTWFRALKDRLVLVDDIQIQRYVKCHIMLLFGTVMFGDKSGAGVHWKFLPLLRNFAGIIQFSWGSACLAHMYRALCRATRVDCKEIDGPLTLLLAWAWIRLPFLASIPSNPRIFPIANRWHNWERENWPYRLRKLEHLRGNLDALQEGQFVWEPYAIGQTDPDVIPADIRQHSAIWSATVPLISFECIEWHASDRLRSQFGLTQGIPQQERDLGEAHGQVLTGPKNQDWSGTHSVWVMHWMNRYSHVLVQDTVPSQHQSDIYLHWYRRTYGDHLHLSQLGPEENQHGDPMINQENQQEQPPPPSQTHAQQEPEQFSPYIPDTHSADYLSIPVHQQYWNVPYQE</sequence>
<dbReference type="STRING" id="3818.A0A444WNT2"/>
<dbReference type="EMBL" id="SDMP01000026">
    <property type="protein sequence ID" value="RYQ79177.1"/>
    <property type="molecule type" value="Genomic_DNA"/>
</dbReference>
<proteinExistence type="predicted"/>
<dbReference type="InterPro" id="IPR019557">
    <property type="entry name" value="AminoTfrase-like_pln_mobile"/>
</dbReference>
<dbReference type="InterPro" id="IPR044824">
    <property type="entry name" value="MAIN-like"/>
</dbReference>
<evidence type="ECO:0000313" key="4">
    <source>
        <dbReference type="Proteomes" id="UP000289738"/>
    </source>
</evidence>
<protein>
    <recommendedName>
        <fullName evidence="2">Aminotransferase-like plant mobile domain-containing protein</fullName>
    </recommendedName>
</protein>
<evidence type="ECO:0000256" key="1">
    <source>
        <dbReference type="SAM" id="MobiDB-lite"/>
    </source>
</evidence>
<gene>
    <name evidence="3" type="ORF">Ahy_Scaffold6g107879</name>
</gene>
<keyword evidence="4" id="KW-1185">Reference proteome</keyword>
<dbReference type="GO" id="GO:0010073">
    <property type="term" value="P:meristem maintenance"/>
    <property type="evidence" value="ECO:0007669"/>
    <property type="project" value="InterPro"/>
</dbReference>
<feature type="region of interest" description="Disordered" evidence="1">
    <location>
        <begin position="106"/>
        <end position="169"/>
    </location>
</feature>
<accession>A0A444WNT2</accession>
<feature type="domain" description="Aminotransferase-like plant mobile" evidence="2">
    <location>
        <begin position="248"/>
        <end position="607"/>
    </location>
</feature>